<evidence type="ECO:0000259" key="9">
    <source>
        <dbReference type="PROSITE" id="PS50217"/>
    </source>
</evidence>
<dbReference type="GO" id="GO:0005634">
    <property type="term" value="C:nucleus"/>
    <property type="evidence" value="ECO:0007669"/>
    <property type="project" value="UniProtKB-SubCell"/>
</dbReference>
<dbReference type="Proteomes" id="UP001591681">
    <property type="component" value="Unassembled WGS sequence"/>
</dbReference>
<dbReference type="SUPFAM" id="SSF57959">
    <property type="entry name" value="Leucine zipper domain"/>
    <property type="match status" value="1"/>
</dbReference>
<dbReference type="PANTHER" id="PTHR11988">
    <property type="entry name" value="THYROTROPH EMBRYONIC FACTOR RELATED"/>
    <property type="match status" value="1"/>
</dbReference>
<evidence type="ECO:0000256" key="4">
    <source>
        <dbReference type="ARBA" id="ARBA00023125"/>
    </source>
</evidence>
<evidence type="ECO:0000256" key="8">
    <source>
        <dbReference type="SAM" id="MobiDB-lite"/>
    </source>
</evidence>
<keyword evidence="3" id="KW-0805">Transcription regulation</keyword>
<keyword evidence="11" id="KW-1185">Reference proteome</keyword>
<dbReference type="PROSITE" id="PS50217">
    <property type="entry name" value="BZIP"/>
    <property type="match status" value="1"/>
</dbReference>
<dbReference type="Gene3D" id="1.20.5.170">
    <property type="match status" value="1"/>
</dbReference>
<feature type="region of interest" description="Disordered" evidence="8">
    <location>
        <begin position="55"/>
        <end position="77"/>
    </location>
</feature>
<feature type="coiled-coil region" evidence="7">
    <location>
        <begin position="332"/>
        <end position="366"/>
    </location>
</feature>
<dbReference type="InterPro" id="IPR040223">
    <property type="entry name" value="PAR_bZIP"/>
</dbReference>
<evidence type="ECO:0000256" key="7">
    <source>
        <dbReference type="SAM" id="Coils"/>
    </source>
</evidence>
<comment type="subcellular location">
    <subcellularLocation>
        <location evidence="1">Nucleus</location>
    </subcellularLocation>
</comment>
<keyword evidence="4" id="KW-0238">DNA-binding</keyword>
<organism evidence="10 11">
    <name type="scientific">Coilia grayii</name>
    <name type="common">Gray's grenadier anchovy</name>
    <dbReference type="NCBI Taxonomy" id="363190"/>
    <lineage>
        <taxon>Eukaryota</taxon>
        <taxon>Metazoa</taxon>
        <taxon>Chordata</taxon>
        <taxon>Craniata</taxon>
        <taxon>Vertebrata</taxon>
        <taxon>Euteleostomi</taxon>
        <taxon>Actinopterygii</taxon>
        <taxon>Neopterygii</taxon>
        <taxon>Teleostei</taxon>
        <taxon>Clupei</taxon>
        <taxon>Clupeiformes</taxon>
        <taxon>Clupeoidei</taxon>
        <taxon>Engraulidae</taxon>
        <taxon>Coilinae</taxon>
        <taxon>Coilia</taxon>
    </lineage>
</organism>
<proteinExistence type="inferred from homology"/>
<dbReference type="InterPro" id="IPR046347">
    <property type="entry name" value="bZIP_sf"/>
</dbReference>
<dbReference type="EMBL" id="JBHFQA010000003">
    <property type="protein sequence ID" value="KAL2100701.1"/>
    <property type="molecule type" value="Genomic_DNA"/>
</dbReference>
<accession>A0ABD1KNX6</accession>
<keyword evidence="6" id="KW-0539">Nucleus</keyword>
<comment type="similarity">
    <text evidence="2">Belongs to the bZIP family. PAR subfamily.</text>
</comment>
<evidence type="ECO:0000256" key="2">
    <source>
        <dbReference type="ARBA" id="ARBA00009208"/>
    </source>
</evidence>
<reference evidence="10 11" key="1">
    <citation type="submission" date="2024-09" db="EMBL/GenBank/DDBJ databases">
        <title>A chromosome-level genome assembly of Gray's grenadier anchovy, Coilia grayii.</title>
        <authorList>
            <person name="Fu Z."/>
        </authorList>
    </citation>
    <scope>NUCLEOTIDE SEQUENCE [LARGE SCALE GENOMIC DNA]</scope>
    <source>
        <strain evidence="10">G4</strain>
        <tissue evidence="10">Muscle</tissue>
    </source>
</reference>
<evidence type="ECO:0000256" key="1">
    <source>
        <dbReference type="ARBA" id="ARBA00004123"/>
    </source>
</evidence>
<name>A0ABD1KNX6_9TELE</name>
<feature type="compositionally biased region" description="Gly residues" evidence="8">
    <location>
        <begin position="60"/>
        <end position="77"/>
    </location>
</feature>
<protein>
    <recommendedName>
        <fullName evidence="9">BZIP domain-containing protein</fullName>
    </recommendedName>
</protein>
<dbReference type="FunFam" id="1.20.5.170:FF:000007">
    <property type="entry name" value="hepatic leukemia factor isoform X2"/>
    <property type="match status" value="1"/>
</dbReference>
<evidence type="ECO:0000256" key="5">
    <source>
        <dbReference type="ARBA" id="ARBA00023163"/>
    </source>
</evidence>
<feature type="compositionally biased region" description="Acidic residues" evidence="8">
    <location>
        <begin position="189"/>
        <end position="211"/>
    </location>
</feature>
<feature type="domain" description="BZIP" evidence="9">
    <location>
        <begin position="300"/>
        <end position="363"/>
    </location>
</feature>
<dbReference type="Pfam" id="PF07716">
    <property type="entry name" value="bZIP_2"/>
    <property type="match status" value="1"/>
</dbReference>
<dbReference type="GO" id="GO:0003677">
    <property type="term" value="F:DNA binding"/>
    <property type="evidence" value="ECO:0007669"/>
    <property type="project" value="UniProtKB-KW"/>
</dbReference>
<feature type="compositionally biased region" description="Low complexity" evidence="8">
    <location>
        <begin position="143"/>
        <end position="155"/>
    </location>
</feature>
<evidence type="ECO:0000256" key="3">
    <source>
        <dbReference type="ARBA" id="ARBA00023015"/>
    </source>
</evidence>
<sequence length="370" mass="40276">MPGEATITLTLAPNSGQAKPFPFVLKKVMDIPPPNILDEGDDEIKKEKLCLVEPSQSGGDAAGGGGSAAGGGGGAGGVSASLTPAIWEKTIPYDGENFHLEYMDLDEFLLENGIPISLEEELQRSVAQDRSGEEADDGGGSGAKAAVSSVTATQSPAVVPKASLPEPVEPPQAMLEEEEKTKKKTEEARQEEEEEEEEEDGEENDEEDAESVADATELKAAEGGAGGKSTKDRVTPTPLDPEEIEVDVNFQPDPTDLVLSSVPGGELFNPRKHRFSEDELKPQPMIKKAKKVFVPDEQKDDRYWSRRKKNNMAAKRSRDARRLKENQIAVRASFLERENAALRQEVAELRKDYGRCKNVLARYEAKYGPL</sequence>
<dbReference type="PANTHER" id="PTHR11988:SF47">
    <property type="entry name" value="TEF TRANSCRIPTION FACTOR, PAR BZIP FAMILY MEMBER B"/>
    <property type="match status" value="1"/>
</dbReference>
<dbReference type="AlphaFoldDB" id="A0ABD1KNX6"/>
<keyword evidence="5" id="KW-0804">Transcription</keyword>
<feature type="region of interest" description="Disordered" evidence="8">
    <location>
        <begin position="123"/>
        <end position="284"/>
    </location>
</feature>
<keyword evidence="7" id="KW-0175">Coiled coil</keyword>
<comment type="caution">
    <text evidence="10">The sequence shown here is derived from an EMBL/GenBank/DDBJ whole genome shotgun (WGS) entry which is preliminary data.</text>
</comment>
<gene>
    <name evidence="10" type="ORF">ACEWY4_002462</name>
</gene>
<dbReference type="CDD" id="cd14695">
    <property type="entry name" value="bZIP_HLF"/>
    <property type="match status" value="1"/>
</dbReference>
<evidence type="ECO:0000313" key="10">
    <source>
        <dbReference type="EMBL" id="KAL2100701.1"/>
    </source>
</evidence>
<dbReference type="InterPro" id="IPR004827">
    <property type="entry name" value="bZIP"/>
</dbReference>
<dbReference type="SMART" id="SM00338">
    <property type="entry name" value="BRLZ"/>
    <property type="match status" value="1"/>
</dbReference>
<evidence type="ECO:0000313" key="11">
    <source>
        <dbReference type="Proteomes" id="UP001591681"/>
    </source>
</evidence>
<evidence type="ECO:0000256" key="6">
    <source>
        <dbReference type="ARBA" id="ARBA00023242"/>
    </source>
</evidence>
<feature type="compositionally biased region" description="Basic and acidic residues" evidence="8">
    <location>
        <begin position="179"/>
        <end position="188"/>
    </location>
</feature>